<dbReference type="Pfam" id="PF07581">
    <property type="entry name" value="Glug"/>
    <property type="match status" value="1"/>
</dbReference>
<reference evidence="2" key="1">
    <citation type="journal article" date="2014" name="Front. Microbiol.">
        <title>High frequency of phylogenetically diverse reductive dehalogenase-homologous genes in deep subseafloor sedimentary metagenomes.</title>
        <authorList>
            <person name="Kawai M."/>
            <person name="Futagami T."/>
            <person name="Toyoda A."/>
            <person name="Takaki Y."/>
            <person name="Nishi S."/>
            <person name="Hori S."/>
            <person name="Arai W."/>
            <person name="Tsubouchi T."/>
            <person name="Morono Y."/>
            <person name="Uchiyama I."/>
            <person name="Ito T."/>
            <person name="Fujiyama A."/>
            <person name="Inagaki F."/>
            <person name="Takami H."/>
        </authorList>
    </citation>
    <scope>NUCLEOTIDE SEQUENCE</scope>
    <source>
        <strain evidence="2">Expedition CK06-06</strain>
    </source>
</reference>
<accession>X1B6S5</accession>
<feature type="domain" description="GLUG" evidence="1">
    <location>
        <begin position="55"/>
        <end position="81"/>
    </location>
</feature>
<comment type="caution">
    <text evidence="2">The sequence shown here is derived from an EMBL/GenBank/DDBJ whole genome shotgun (WGS) entry which is preliminary data.</text>
</comment>
<feature type="non-terminal residue" evidence="2">
    <location>
        <position position="285"/>
    </location>
</feature>
<dbReference type="AlphaFoldDB" id="X1B6S5"/>
<proteinExistence type="predicted"/>
<dbReference type="SUPFAM" id="SSF51126">
    <property type="entry name" value="Pectin lyase-like"/>
    <property type="match status" value="1"/>
</dbReference>
<organism evidence="2">
    <name type="scientific">marine sediment metagenome</name>
    <dbReference type="NCBI Taxonomy" id="412755"/>
    <lineage>
        <taxon>unclassified sequences</taxon>
        <taxon>metagenomes</taxon>
        <taxon>ecological metagenomes</taxon>
    </lineage>
</organism>
<evidence type="ECO:0000313" key="2">
    <source>
        <dbReference type="EMBL" id="GAG79863.1"/>
    </source>
</evidence>
<sequence>MYGSLAAAPAGAVSNCHVTGNVRGGTNGVMFAGGLIGWSGRVAISRCTFEGDVEGTSGVGGLIGRGYRTTVHQCYAKADVNHIGPGFSAGGLIGNTYNTCTISQSFATGSVGGVAGSIGGLVGDVRDTSITNSFSRSAVSGVTTQQGGLVGLLRADGLVDRSYSTGAMTAGFWVGGLVGNNLGVGNVTLSFWDTESSGIVASAGGTGQTTAQMQTEATFTAVAWDFVTIWGMCAPPTYSISYPYLLWSPLCDLVYAARFRPEDLWCKDLVNPADVLPPVYYSAVK</sequence>
<dbReference type="Gene3D" id="2.160.20.110">
    <property type="match status" value="1"/>
</dbReference>
<dbReference type="EMBL" id="BART01009703">
    <property type="protein sequence ID" value="GAG79863.1"/>
    <property type="molecule type" value="Genomic_DNA"/>
</dbReference>
<dbReference type="InterPro" id="IPR011050">
    <property type="entry name" value="Pectin_lyase_fold/virulence"/>
</dbReference>
<gene>
    <name evidence="2" type="ORF">S01H4_21420</name>
</gene>
<evidence type="ECO:0000259" key="1">
    <source>
        <dbReference type="Pfam" id="PF07581"/>
    </source>
</evidence>
<dbReference type="InterPro" id="IPR011493">
    <property type="entry name" value="GLUG"/>
</dbReference>
<name>X1B6S5_9ZZZZ</name>
<protein>
    <recommendedName>
        <fullName evidence="1">GLUG domain-containing protein</fullName>
    </recommendedName>
</protein>